<name>A0A212JVX7_9FIRM</name>
<feature type="transmembrane region" description="Helical" evidence="1">
    <location>
        <begin position="59"/>
        <end position="92"/>
    </location>
</feature>
<dbReference type="PANTHER" id="PTHR31446:SF29">
    <property type="entry name" value="ACID PHOSPHATASE_VANADIUM-DEPENDENT HALOPEROXIDASE-RELATED PROTEIN"/>
    <property type="match status" value="1"/>
</dbReference>
<sequence length="158" mass="17295">MFQLDYNLPNYHLGNLILILSAVAWALAQVLKVIVVLLTKRRLDWRYIWASGGMPSSHSAFVCACAASTGSLYGFSSALFAISTVLAIVVMYDAANVRKAAGEQAKILNYIMDHWNEMKPELFGKELKELLGHTPLQVIAGALLGVLIGLVGVVIFRM</sequence>
<protein>
    <submittedName>
        <fullName evidence="2">Uncharacterized membrane protein YuiD</fullName>
    </submittedName>
</protein>
<dbReference type="AlphaFoldDB" id="A0A212JVX7"/>
<feature type="transmembrane region" description="Helical" evidence="1">
    <location>
        <begin position="136"/>
        <end position="156"/>
    </location>
</feature>
<dbReference type="InterPro" id="IPR003832">
    <property type="entry name" value="DUF212"/>
</dbReference>
<keyword evidence="1" id="KW-1133">Transmembrane helix</keyword>
<evidence type="ECO:0000313" key="2">
    <source>
        <dbReference type="EMBL" id="SBW03445.1"/>
    </source>
</evidence>
<dbReference type="PANTHER" id="PTHR31446">
    <property type="entry name" value="ACID PHOSPHATASE/VANADIUM-DEPENDENT HALOPEROXIDASE-RELATED PROTEIN"/>
    <property type="match status" value="1"/>
</dbReference>
<organism evidence="2">
    <name type="scientific">uncultured Eubacteriales bacterium</name>
    <dbReference type="NCBI Taxonomy" id="172733"/>
    <lineage>
        <taxon>Bacteria</taxon>
        <taxon>Bacillati</taxon>
        <taxon>Bacillota</taxon>
        <taxon>Clostridia</taxon>
        <taxon>Eubacteriales</taxon>
        <taxon>environmental samples</taxon>
    </lineage>
</organism>
<proteinExistence type="predicted"/>
<dbReference type="EMBL" id="FLUN01000001">
    <property type="protein sequence ID" value="SBW03445.1"/>
    <property type="molecule type" value="Genomic_DNA"/>
</dbReference>
<dbReference type="Pfam" id="PF02681">
    <property type="entry name" value="DUF212"/>
    <property type="match status" value="1"/>
</dbReference>
<reference evidence="2" key="1">
    <citation type="submission" date="2016-04" db="EMBL/GenBank/DDBJ databases">
        <authorList>
            <person name="Evans L.H."/>
            <person name="Alamgir A."/>
            <person name="Owens N."/>
            <person name="Weber N.D."/>
            <person name="Virtaneva K."/>
            <person name="Barbian K."/>
            <person name="Babar A."/>
            <person name="Rosenke K."/>
        </authorList>
    </citation>
    <scope>NUCLEOTIDE SEQUENCE</scope>
    <source>
        <strain evidence="2">86</strain>
    </source>
</reference>
<gene>
    <name evidence="2" type="primary">yuiD</name>
    <name evidence="2" type="ORF">KL86CLO1_11780</name>
</gene>
<feature type="transmembrane region" description="Helical" evidence="1">
    <location>
        <begin position="16"/>
        <end position="38"/>
    </location>
</feature>
<keyword evidence="1" id="KW-0812">Transmembrane</keyword>
<accession>A0A212JVX7</accession>
<evidence type="ECO:0000256" key="1">
    <source>
        <dbReference type="SAM" id="Phobius"/>
    </source>
</evidence>
<keyword evidence="1" id="KW-0472">Membrane</keyword>